<dbReference type="RefSeq" id="XP_001312258.1">
    <property type="nucleotide sequence ID" value="XM_001312257.1"/>
</dbReference>
<dbReference type="OrthoDB" id="10666872at2759"/>
<feature type="region of interest" description="Disordered" evidence="1">
    <location>
        <begin position="15"/>
        <end position="57"/>
    </location>
</feature>
<proteinExistence type="predicted"/>
<name>A2F6W7_TRIV3</name>
<sequence>MSPFADCFISMTLSKSSSGELGTPPLSTAAGDALVKEGPDPGNSNENSAQKPKSDQLPPSFQLLLQQYILQGKFNTNTQQNIFSNPNNTTIRIRIPPRLPKKVVYTYQEEEEEETEAIQLKIPRSSRQRVSISPRFITRPTTPSKFMPPKRVLTPDWETSRSKQPFKNETKYSDDSEEEPETLADWNELDMVDHHRKLEILENRIIYGFDDAYQHPAQSIDLIYKGFNVVMTEEEHLKTERYDQEREPHIVPRFWEPRPWDKPGDLLTESQTEELETKMTIATLAPLTRSSLKSPSSVKKRLVKRSQSVMIGAPPRRGRPRRIQTDSNSLLLPIGTFETDDEDQLSEWDDFI</sequence>
<keyword evidence="3" id="KW-1185">Reference proteome</keyword>
<dbReference type="EMBL" id="DS113641">
    <property type="protein sequence ID" value="EAX99328.1"/>
    <property type="molecule type" value="Genomic_DNA"/>
</dbReference>
<protein>
    <submittedName>
        <fullName evidence="2">Uncharacterized protein</fullName>
    </submittedName>
</protein>
<feature type="compositionally biased region" description="Polar residues" evidence="1">
    <location>
        <begin position="42"/>
        <end position="51"/>
    </location>
</feature>
<dbReference type="VEuPathDB" id="TrichDB:TVAGG3_0007490"/>
<accession>A2F6W7</accession>
<dbReference type="Proteomes" id="UP000001542">
    <property type="component" value="Unassembled WGS sequence"/>
</dbReference>
<evidence type="ECO:0000256" key="1">
    <source>
        <dbReference type="SAM" id="MobiDB-lite"/>
    </source>
</evidence>
<feature type="region of interest" description="Disordered" evidence="1">
    <location>
        <begin position="138"/>
        <end position="181"/>
    </location>
</feature>
<evidence type="ECO:0000313" key="3">
    <source>
        <dbReference type="Proteomes" id="UP000001542"/>
    </source>
</evidence>
<dbReference type="VEuPathDB" id="TrichDB:TVAG_181850"/>
<gene>
    <name evidence="2" type="ORF">TVAG_181850</name>
</gene>
<dbReference type="InParanoid" id="A2F6W7"/>
<feature type="compositionally biased region" description="Basic and acidic residues" evidence="1">
    <location>
        <begin position="158"/>
        <end position="174"/>
    </location>
</feature>
<evidence type="ECO:0000313" key="2">
    <source>
        <dbReference type="EMBL" id="EAX99328.1"/>
    </source>
</evidence>
<reference evidence="2" key="2">
    <citation type="journal article" date="2007" name="Science">
        <title>Draft genome sequence of the sexually transmitted pathogen Trichomonas vaginalis.</title>
        <authorList>
            <person name="Carlton J.M."/>
            <person name="Hirt R.P."/>
            <person name="Silva J.C."/>
            <person name="Delcher A.L."/>
            <person name="Schatz M."/>
            <person name="Zhao Q."/>
            <person name="Wortman J.R."/>
            <person name="Bidwell S.L."/>
            <person name="Alsmark U.C.M."/>
            <person name="Besteiro S."/>
            <person name="Sicheritz-Ponten T."/>
            <person name="Noel C.J."/>
            <person name="Dacks J.B."/>
            <person name="Foster P.G."/>
            <person name="Simillion C."/>
            <person name="Van de Peer Y."/>
            <person name="Miranda-Saavedra D."/>
            <person name="Barton G.J."/>
            <person name="Westrop G.D."/>
            <person name="Mueller S."/>
            <person name="Dessi D."/>
            <person name="Fiori P.L."/>
            <person name="Ren Q."/>
            <person name="Paulsen I."/>
            <person name="Zhang H."/>
            <person name="Bastida-Corcuera F.D."/>
            <person name="Simoes-Barbosa A."/>
            <person name="Brown M.T."/>
            <person name="Hayes R.D."/>
            <person name="Mukherjee M."/>
            <person name="Okumura C.Y."/>
            <person name="Schneider R."/>
            <person name="Smith A.J."/>
            <person name="Vanacova S."/>
            <person name="Villalvazo M."/>
            <person name="Haas B.J."/>
            <person name="Pertea M."/>
            <person name="Feldblyum T.V."/>
            <person name="Utterback T.R."/>
            <person name="Shu C.L."/>
            <person name="Osoegawa K."/>
            <person name="de Jong P.J."/>
            <person name="Hrdy I."/>
            <person name="Horvathova L."/>
            <person name="Zubacova Z."/>
            <person name="Dolezal P."/>
            <person name="Malik S.B."/>
            <person name="Logsdon J.M. Jr."/>
            <person name="Henze K."/>
            <person name="Gupta A."/>
            <person name="Wang C.C."/>
            <person name="Dunne R.L."/>
            <person name="Upcroft J.A."/>
            <person name="Upcroft P."/>
            <person name="White O."/>
            <person name="Salzberg S.L."/>
            <person name="Tang P."/>
            <person name="Chiu C.-H."/>
            <person name="Lee Y.-S."/>
            <person name="Embley T.M."/>
            <person name="Coombs G.H."/>
            <person name="Mottram J.C."/>
            <person name="Tachezy J."/>
            <person name="Fraser-Liggett C.M."/>
            <person name="Johnson P.J."/>
        </authorList>
    </citation>
    <scope>NUCLEOTIDE SEQUENCE [LARGE SCALE GENOMIC DNA]</scope>
    <source>
        <strain evidence="2">G3</strain>
    </source>
</reference>
<dbReference type="AlphaFoldDB" id="A2F6W7"/>
<organism evidence="2 3">
    <name type="scientific">Trichomonas vaginalis (strain ATCC PRA-98 / G3)</name>
    <dbReference type="NCBI Taxonomy" id="412133"/>
    <lineage>
        <taxon>Eukaryota</taxon>
        <taxon>Metamonada</taxon>
        <taxon>Parabasalia</taxon>
        <taxon>Trichomonadida</taxon>
        <taxon>Trichomonadidae</taxon>
        <taxon>Trichomonas</taxon>
    </lineage>
</organism>
<dbReference type="KEGG" id="tva:4757135"/>
<reference evidence="2" key="1">
    <citation type="submission" date="2006-10" db="EMBL/GenBank/DDBJ databases">
        <authorList>
            <person name="Amadeo P."/>
            <person name="Zhao Q."/>
            <person name="Wortman J."/>
            <person name="Fraser-Liggett C."/>
            <person name="Carlton J."/>
        </authorList>
    </citation>
    <scope>NUCLEOTIDE SEQUENCE</scope>
    <source>
        <strain evidence="2">G3</strain>
    </source>
</reference>